<feature type="domain" description="Aminoglycoside phosphotransferase" evidence="3">
    <location>
        <begin position="31"/>
        <end position="251"/>
    </location>
</feature>
<dbReference type="Gene3D" id="3.30.200.20">
    <property type="entry name" value="Phosphorylase Kinase, domain 1"/>
    <property type="match status" value="1"/>
</dbReference>
<dbReference type="KEGG" id="axe:P40_04685"/>
<dbReference type="AlphaFoldDB" id="A0A9Q3ZGC3"/>
<keyword evidence="5" id="KW-1185">Reference proteome</keyword>
<name>A0A9Q3ZGC3_9GAMM</name>
<dbReference type="Gene3D" id="3.90.1200.10">
    <property type="match status" value="1"/>
</dbReference>
<dbReference type="InterPro" id="IPR011009">
    <property type="entry name" value="Kinase-like_dom_sf"/>
</dbReference>
<evidence type="ECO:0000313" key="5">
    <source>
        <dbReference type="Proteomes" id="UP001107961"/>
    </source>
</evidence>
<dbReference type="PANTHER" id="PTHR33540">
    <property type="entry name" value="TRNA THREONYLCARBAMOYLADENOSINE BIOSYNTHESIS PROTEIN TSAE"/>
    <property type="match status" value="1"/>
</dbReference>
<protein>
    <submittedName>
        <fullName evidence="4">Phosphotransferase</fullName>
    </submittedName>
</protein>
<dbReference type="PANTHER" id="PTHR33540:SF1">
    <property type="entry name" value="N-ACETYLMURAMATE_N-ACETYLGLUCOSAMINE KINASE"/>
    <property type="match status" value="1"/>
</dbReference>
<dbReference type="Pfam" id="PF01636">
    <property type="entry name" value="APH"/>
    <property type="match status" value="1"/>
</dbReference>
<reference evidence="4" key="1">
    <citation type="submission" date="2022-01" db="EMBL/GenBank/DDBJ databases">
        <authorList>
            <person name="Karlyshev A.V."/>
            <person name="Jaspars M."/>
        </authorList>
    </citation>
    <scope>NUCLEOTIDE SEQUENCE</scope>
    <source>
        <strain evidence="4">AGSA3-2</strain>
    </source>
</reference>
<accession>A0A9Q3ZGC3</accession>
<keyword evidence="1" id="KW-0547">Nucleotide-binding</keyword>
<organism evidence="4 5">
    <name type="scientific">Alloalcanivorax xenomutans</name>
    <dbReference type="NCBI Taxonomy" id="1094342"/>
    <lineage>
        <taxon>Bacteria</taxon>
        <taxon>Pseudomonadati</taxon>
        <taxon>Pseudomonadota</taxon>
        <taxon>Gammaproteobacteria</taxon>
        <taxon>Oceanospirillales</taxon>
        <taxon>Alcanivoracaceae</taxon>
        <taxon>Alloalcanivorax</taxon>
    </lineage>
</organism>
<dbReference type="Proteomes" id="UP001107961">
    <property type="component" value="Unassembled WGS sequence"/>
</dbReference>
<evidence type="ECO:0000256" key="2">
    <source>
        <dbReference type="ARBA" id="ARBA00022840"/>
    </source>
</evidence>
<dbReference type="RefSeq" id="WP_080530543.1">
    <property type="nucleotide sequence ID" value="NZ_CBDDTQ010000001.1"/>
</dbReference>
<proteinExistence type="predicted"/>
<evidence type="ECO:0000259" key="3">
    <source>
        <dbReference type="Pfam" id="PF01636"/>
    </source>
</evidence>
<dbReference type="GO" id="GO:0005524">
    <property type="term" value="F:ATP binding"/>
    <property type="evidence" value="ECO:0007669"/>
    <property type="project" value="UniProtKB-KW"/>
</dbReference>
<sequence length="328" mass="37666">MQPEKDDRDPRKLALDQWVGEQTGEAAMGVPASEDASFRRYFRYSLGQASLVAMDAPPPREDCRPFVDVARRLADAGVNVPRIRASDLPRGYLLLDDLGTDTWLRTLNDGNADAWFGQAIDTVVRMQVHADADGLPVYDEALLRRELTLFPEWYLQRERSLIPTGEQQERLHRVFDLLVASALEQPRVFVHRDYMPRNLMVTEPNPGVIDFQDAVLGPISYDPICLFKDAFISWPEPRVLDWLRLYHQRGLAAGLPLPEFDVFLRWCDLMGAQRHLKVIGIFARILHRDGKPGYVKDVPRFFTYLRSVIGRRPELADLGRLLDEWECP</sequence>
<dbReference type="SUPFAM" id="SSF56112">
    <property type="entry name" value="Protein kinase-like (PK-like)"/>
    <property type="match status" value="1"/>
</dbReference>
<comment type="caution">
    <text evidence="4">The sequence shown here is derived from an EMBL/GenBank/DDBJ whole genome shotgun (WGS) entry which is preliminary data.</text>
</comment>
<evidence type="ECO:0000256" key="1">
    <source>
        <dbReference type="ARBA" id="ARBA00022741"/>
    </source>
</evidence>
<dbReference type="InterPro" id="IPR002575">
    <property type="entry name" value="Aminoglycoside_PTrfase"/>
</dbReference>
<evidence type="ECO:0000313" key="4">
    <source>
        <dbReference type="EMBL" id="MCE7507092.1"/>
    </source>
</evidence>
<dbReference type="EMBL" id="JAJVKT010000001">
    <property type="protein sequence ID" value="MCE7507092.1"/>
    <property type="molecule type" value="Genomic_DNA"/>
</dbReference>
<gene>
    <name evidence="4" type="ORF">LZG35_00475</name>
</gene>
<keyword evidence="2" id="KW-0067">ATP-binding</keyword>